<proteinExistence type="inferred from homology"/>
<keyword evidence="7" id="KW-0479">Metal-binding</keyword>
<keyword evidence="6" id="KW-0645">Protease</keyword>
<accession>A0A7W9W8B7</accession>
<evidence type="ECO:0000256" key="5">
    <source>
        <dbReference type="ARBA" id="ARBA00022438"/>
    </source>
</evidence>
<comment type="cofactor">
    <cofactor evidence="1">
        <name>Co(2+)</name>
        <dbReference type="ChEBI" id="CHEBI:48828"/>
    </cofactor>
</comment>
<dbReference type="AlphaFoldDB" id="A0A7W9W8B7"/>
<evidence type="ECO:0000313" key="11">
    <source>
        <dbReference type="Proteomes" id="UP000520814"/>
    </source>
</evidence>
<dbReference type="Gene3D" id="3.40.1830.10">
    <property type="entry name" value="Thermophilic metalloprotease (M29)"/>
    <property type="match status" value="1"/>
</dbReference>
<comment type="caution">
    <text evidence="10">The sequence shown here is derived from an EMBL/GenBank/DDBJ whole genome shotgun (WGS) entry which is preliminary data.</text>
</comment>
<evidence type="ECO:0000256" key="8">
    <source>
        <dbReference type="ARBA" id="ARBA00022801"/>
    </source>
</evidence>
<gene>
    <name evidence="10" type="ORF">HNQ39_003906</name>
</gene>
<evidence type="ECO:0000256" key="7">
    <source>
        <dbReference type="ARBA" id="ARBA00022723"/>
    </source>
</evidence>
<comment type="similarity">
    <text evidence="4">Belongs to the peptidase M29 family.</text>
</comment>
<dbReference type="GO" id="GO:0004177">
    <property type="term" value="F:aminopeptidase activity"/>
    <property type="evidence" value="ECO:0007669"/>
    <property type="project" value="UniProtKB-KW"/>
</dbReference>
<keyword evidence="11" id="KW-1185">Reference proteome</keyword>
<dbReference type="GO" id="GO:0006508">
    <property type="term" value="P:proteolysis"/>
    <property type="evidence" value="ECO:0007669"/>
    <property type="project" value="UniProtKB-KW"/>
</dbReference>
<dbReference type="InterPro" id="IPR052170">
    <property type="entry name" value="M29_Exopeptidase"/>
</dbReference>
<dbReference type="Proteomes" id="UP000520814">
    <property type="component" value="Unassembled WGS sequence"/>
</dbReference>
<dbReference type="Pfam" id="PF02073">
    <property type="entry name" value="Peptidase_M29"/>
    <property type="match status" value="1"/>
</dbReference>
<dbReference type="InterPro" id="IPR035097">
    <property type="entry name" value="M29_N-terminal"/>
</dbReference>
<dbReference type="GO" id="GO:0046872">
    <property type="term" value="F:metal ion binding"/>
    <property type="evidence" value="ECO:0007669"/>
    <property type="project" value="UniProtKB-KW"/>
</dbReference>
<dbReference type="InterPro" id="IPR000787">
    <property type="entry name" value="Peptidase_M29"/>
</dbReference>
<dbReference type="SUPFAM" id="SSF144052">
    <property type="entry name" value="Thermophilic metalloprotease-like"/>
    <property type="match status" value="1"/>
</dbReference>
<evidence type="ECO:0000256" key="1">
    <source>
        <dbReference type="ARBA" id="ARBA00001941"/>
    </source>
</evidence>
<dbReference type="EC" id="3.4.11.-" evidence="10"/>
<dbReference type="PANTHER" id="PTHR34448">
    <property type="entry name" value="AMINOPEPTIDASE"/>
    <property type="match status" value="1"/>
</dbReference>
<dbReference type="EMBL" id="JACHGW010000003">
    <property type="protein sequence ID" value="MBB6052096.1"/>
    <property type="molecule type" value="Genomic_DNA"/>
</dbReference>
<keyword evidence="8 10" id="KW-0378">Hydrolase</keyword>
<evidence type="ECO:0000256" key="4">
    <source>
        <dbReference type="ARBA" id="ARBA00008236"/>
    </source>
</evidence>
<protein>
    <submittedName>
        <fullName evidence="10">Aminopeptidase</fullName>
        <ecNumber evidence="10">3.4.11.-</ecNumber>
    </submittedName>
</protein>
<evidence type="ECO:0000256" key="3">
    <source>
        <dbReference type="ARBA" id="ARBA00001947"/>
    </source>
</evidence>
<dbReference type="PANTHER" id="PTHR34448:SF1">
    <property type="entry name" value="BLL6088 PROTEIN"/>
    <property type="match status" value="1"/>
</dbReference>
<dbReference type="GO" id="GO:0008237">
    <property type="term" value="F:metallopeptidase activity"/>
    <property type="evidence" value="ECO:0007669"/>
    <property type="project" value="UniProtKB-KW"/>
</dbReference>
<comment type="cofactor">
    <cofactor evidence="3">
        <name>Zn(2+)</name>
        <dbReference type="ChEBI" id="CHEBI:29105"/>
    </cofactor>
</comment>
<evidence type="ECO:0000313" key="10">
    <source>
        <dbReference type="EMBL" id="MBB6052096.1"/>
    </source>
</evidence>
<evidence type="ECO:0000256" key="9">
    <source>
        <dbReference type="ARBA" id="ARBA00023049"/>
    </source>
</evidence>
<sequence>MSDPRLSQLARVLVSHSARLRAGERVLIETFDTPDTFTQALIEAVVAVGAIPFVETRSNRVLRALYTHATSEQMEAIGKHELERMKTMDAYFGVRGSLNSLELSDVPAEKMALYQNLWWRPVADQRVNHTKWAVLRYPTPAFAQAAGMSTEAFEKFYFDVCTLDYNKMHQAMLPLQKRMAAADQVRLTGETLDLRFSIKNIGAIMCYGERNIPDGECFTAPVRDSVEGYIQFNTASLYQGSLFEGIRFELTGGKIVTATASSPAQTERLNQILDSDEGARYIGEFSLGFNPYVLEPMRDTLFDEKIAGSFHFTPGQAYTIADNGNRSQVHWDLVYIQRPEYGGGELYFDGELIRKDGLFVPDDLQGLNPENLK</sequence>
<evidence type="ECO:0000256" key="6">
    <source>
        <dbReference type="ARBA" id="ARBA00022670"/>
    </source>
</evidence>
<dbReference type="PRINTS" id="PR00919">
    <property type="entry name" value="THERMOPTASE"/>
</dbReference>
<evidence type="ECO:0000256" key="2">
    <source>
        <dbReference type="ARBA" id="ARBA00001946"/>
    </source>
</evidence>
<keyword evidence="5 10" id="KW-0031">Aminopeptidase</keyword>
<keyword evidence="9" id="KW-0482">Metalloprotease</keyword>
<name>A0A7W9W8B7_ARMRO</name>
<organism evidence="10 11">
    <name type="scientific">Armatimonas rosea</name>
    <dbReference type="NCBI Taxonomy" id="685828"/>
    <lineage>
        <taxon>Bacteria</taxon>
        <taxon>Bacillati</taxon>
        <taxon>Armatimonadota</taxon>
        <taxon>Armatimonadia</taxon>
        <taxon>Armatimonadales</taxon>
        <taxon>Armatimonadaceae</taxon>
        <taxon>Armatimonas</taxon>
    </lineage>
</organism>
<reference evidence="10 11" key="1">
    <citation type="submission" date="2020-08" db="EMBL/GenBank/DDBJ databases">
        <title>Genomic Encyclopedia of Type Strains, Phase IV (KMG-IV): sequencing the most valuable type-strain genomes for metagenomic binning, comparative biology and taxonomic classification.</title>
        <authorList>
            <person name="Goeker M."/>
        </authorList>
    </citation>
    <scope>NUCLEOTIDE SEQUENCE [LARGE SCALE GENOMIC DNA]</scope>
    <source>
        <strain evidence="10 11">DSM 23562</strain>
    </source>
</reference>
<dbReference type="RefSeq" id="WP_184200380.1">
    <property type="nucleotide sequence ID" value="NZ_JACHGW010000003.1"/>
</dbReference>
<comment type="cofactor">
    <cofactor evidence="2">
        <name>Mg(2+)</name>
        <dbReference type="ChEBI" id="CHEBI:18420"/>
    </cofactor>
</comment>